<sequence>MIESYEISLRLNIELFSCAAGLKAEEVAMSNVYEDDVVTWAEQQAHLLRTGQWSRLDIDNIVEEIEDVGESERREVQNRLCVLISDLLKWSHQPGRRSRNWREGIQLQRTIIDKQLRRHAGLSTLLNDDEWAVEAYGDARTAIYNETGQPDLPEQLPWSIGELLSPEFWPEAR</sequence>
<protein>
    <submittedName>
        <fullName evidence="1">DUF29 family protein</fullName>
    </submittedName>
</protein>
<organism evidence="1 2">
    <name type="scientific">Duganella rivi</name>
    <dbReference type="NCBI Taxonomy" id="2666083"/>
    <lineage>
        <taxon>Bacteria</taxon>
        <taxon>Pseudomonadati</taxon>
        <taxon>Pseudomonadota</taxon>
        <taxon>Betaproteobacteria</taxon>
        <taxon>Burkholderiales</taxon>
        <taxon>Oxalobacteraceae</taxon>
        <taxon>Telluria group</taxon>
        <taxon>Duganella</taxon>
    </lineage>
</organism>
<dbReference type="AlphaFoldDB" id="A0A7X4GMY7"/>
<keyword evidence="2" id="KW-1185">Reference proteome</keyword>
<proteinExistence type="predicted"/>
<dbReference type="PANTHER" id="PTHR34235:SF4">
    <property type="entry name" value="SLR0291 PROTEIN"/>
    <property type="match status" value="1"/>
</dbReference>
<dbReference type="EMBL" id="WWCK01000002">
    <property type="protein sequence ID" value="MYM66416.1"/>
    <property type="molecule type" value="Genomic_DNA"/>
</dbReference>
<dbReference type="Pfam" id="PF01724">
    <property type="entry name" value="DUF29"/>
    <property type="match status" value="1"/>
</dbReference>
<evidence type="ECO:0000313" key="2">
    <source>
        <dbReference type="Proteomes" id="UP000450012"/>
    </source>
</evidence>
<dbReference type="RefSeq" id="WP_161012996.1">
    <property type="nucleotide sequence ID" value="NZ_WWCK01000002.1"/>
</dbReference>
<accession>A0A7X4GMY7</accession>
<dbReference type="InterPro" id="IPR002636">
    <property type="entry name" value="DUF29"/>
</dbReference>
<dbReference type="Proteomes" id="UP000450012">
    <property type="component" value="Unassembled WGS sequence"/>
</dbReference>
<comment type="caution">
    <text evidence="1">The sequence shown here is derived from an EMBL/GenBank/DDBJ whole genome shotgun (WGS) entry which is preliminary data.</text>
</comment>
<reference evidence="1 2" key="1">
    <citation type="submission" date="2019-12" db="EMBL/GenBank/DDBJ databases">
        <title>Novel species isolated from a subtropical stream in China.</title>
        <authorList>
            <person name="Lu H."/>
        </authorList>
    </citation>
    <scope>NUCLEOTIDE SEQUENCE [LARGE SCALE GENOMIC DNA]</scope>
    <source>
        <strain evidence="1 2">FT55W</strain>
    </source>
</reference>
<dbReference type="PANTHER" id="PTHR34235">
    <property type="entry name" value="SLR1203 PROTEIN-RELATED"/>
    <property type="match status" value="1"/>
</dbReference>
<dbReference type="Gene3D" id="1.20.1220.20">
    <property type="entry name" value="Uncharcterised protein PF01724"/>
    <property type="match status" value="1"/>
</dbReference>
<name>A0A7X4GMY7_9BURK</name>
<evidence type="ECO:0000313" key="1">
    <source>
        <dbReference type="EMBL" id="MYM66416.1"/>
    </source>
</evidence>
<gene>
    <name evidence="1" type="ORF">GTP45_06140</name>
</gene>